<protein>
    <submittedName>
        <fullName evidence="2">LexA-binding, inner membrane-associated putative hydrolase</fullName>
    </submittedName>
</protein>
<dbReference type="RefSeq" id="WP_143183518.1">
    <property type="nucleotide sequence ID" value="NZ_FQYR01000003.1"/>
</dbReference>
<gene>
    <name evidence="2" type="ORF">SAMN02745181_1945</name>
</gene>
<keyword evidence="2" id="KW-0378">Hydrolase</keyword>
<dbReference type="Pfam" id="PF04307">
    <property type="entry name" value="YdjM"/>
    <property type="match status" value="1"/>
</dbReference>
<feature type="transmembrane region" description="Helical" evidence="1">
    <location>
        <begin position="62"/>
        <end position="83"/>
    </location>
</feature>
<name>A0A1M6IXM8_9BACT</name>
<sequence length="163" mass="18225">MNTLTHALLPAIVAGLCNKSYAAPVKRKKLFTGREILLIALLGAAPDILNPHITLAARYTSWSHSIAVLLPLSMLLVLCSGLFRKLRPRLIPWLLGAYALHLACDAITGGIAWAYPFSSHIIGKTYISFIYWIPIDLTLSIVAYFLFRALPNYMESRERHVKH</sequence>
<dbReference type="STRING" id="1123071.SAMN02745181_1945"/>
<feature type="transmembrane region" description="Helical" evidence="1">
    <location>
        <begin position="90"/>
        <end position="114"/>
    </location>
</feature>
<dbReference type="GO" id="GO:0016787">
    <property type="term" value="F:hydrolase activity"/>
    <property type="evidence" value="ECO:0007669"/>
    <property type="project" value="UniProtKB-KW"/>
</dbReference>
<keyword evidence="1" id="KW-1133">Transmembrane helix</keyword>
<keyword evidence="1" id="KW-0472">Membrane</keyword>
<organism evidence="2 3">
    <name type="scientific">Rubritalea squalenifaciens DSM 18772</name>
    <dbReference type="NCBI Taxonomy" id="1123071"/>
    <lineage>
        <taxon>Bacteria</taxon>
        <taxon>Pseudomonadati</taxon>
        <taxon>Verrucomicrobiota</taxon>
        <taxon>Verrucomicrobiia</taxon>
        <taxon>Verrucomicrobiales</taxon>
        <taxon>Rubritaleaceae</taxon>
        <taxon>Rubritalea</taxon>
    </lineage>
</organism>
<evidence type="ECO:0000256" key="1">
    <source>
        <dbReference type="SAM" id="Phobius"/>
    </source>
</evidence>
<accession>A0A1M6IXM8</accession>
<evidence type="ECO:0000313" key="2">
    <source>
        <dbReference type="EMBL" id="SHJ39164.1"/>
    </source>
</evidence>
<evidence type="ECO:0000313" key="3">
    <source>
        <dbReference type="Proteomes" id="UP000184510"/>
    </source>
</evidence>
<proteinExistence type="predicted"/>
<dbReference type="InterPro" id="IPR007404">
    <property type="entry name" value="YdjM-like"/>
</dbReference>
<keyword evidence="1" id="KW-0812">Transmembrane</keyword>
<feature type="transmembrane region" description="Helical" evidence="1">
    <location>
        <begin position="126"/>
        <end position="147"/>
    </location>
</feature>
<dbReference type="InParanoid" id="A0A1M6IXM8"/>
<dbReference type="AlphaFoldDB" id="A0A1M6IXM8"/>
<keyword evidence="3" id="KW-1185">Reference proteome</keyword>
<dbReference type="EMBL" id="FQYR01000003">
    <property type="protein sequence ID" value="SHJ39164.1"/>
    <property type="molecule type" value="Genomic_DNA"/>
</dbReference>
<dbReference type="Proteomes" id="UP000184510">
    <property type="component" value="Unassembled WGS sequence"/>
</dbReference>
<reference evidence="2 3" key="1">
    <citation type="submission" date="2016-11" db="EMBL/GenBank/DDBJ databases">
        <authorList>
            <person name="Jaros S."/>
            <person name="Januszkiewicz K."/>
            <person name="Wedrychowicz H."/>
        </authorList>
    </citation>
    <scope>NUCLEOTIDE SEQUENCE [LARGE SCALE GENOMIC DNA]</scope>
    <source>
        <strain evidence="2 3">DSM 18772</strain>
    </source>
</reference>
<dbReference type="OrthoDB" id="198184at2"/>